<dbReference type="KEGG" id="adl:AURDEDRAFT_71053"/>
<evidence type="ECO:0000313" key="1">
    <source>
        <dbReference type="EMBL" id="EJD39593.1"/>
    </source>
</evidence>
<dbReference type="InParanoid" id="J0WW03"/>
<protein>
    <recommendedName>
        <fullName evidence="3">Reverse transcriptase zinc-binding domain-containing protein</fullName>
    </recommendedName>
</protein>
<reference evidence="2" key="1">
    <citation type="journal article" date="2012" name="Science">
        <title>The Paleozoic origin of enzymatic lignin decomposition reconstructed from 31 fungal genomes.</title>
        <authorList>
            <person name="Floudas D."/>
            <person name="Binder M."/>
            <person name="Riley R."/>
            <person name="Barry K."/>
            <person name="Blanchette R.A."/>
            <person name="Henrissat B."/>
            <person name="Martinez A.T."/>
            <person name="Otillar R."/>
            <person name="Spatafora J.W."/>
            <person name="Yadav J.S."/>
            <person name="Aerts A."/>
            <person name="Benoit I."/>
            <person name="Boyd A."/>
            <person name="Carlson A."/>
            <person name="Copeland A."/>
            <person name="Coutinho P.M."/>
            <person name="de Vries R.P."/>
            <person name="Ferreira P."/>
            <person name="Findley K."/>
            <person name="Foster B."/>
            <person name="Gaskell J."/>
            <person name="Glotzer D."/>
            <person name="Gorecki P."/>
            <person name="Heitman J."/>
            <person name="Hesse C."/>
            <person name="Hori C."/>
            <person name="Igarashi K."/>
            <person name="Jurgens J.A."/>
            <person name="Kallen N."/>
            <person name="Kersten P."/>
            <person name="Kohler A."/>
            <person name="Kuees U."/>
            <person name="Kumar T.K.A."/>
            <person name="Kuo A."/>
            <person name="LaButti K."/>
            <person name="Larrondo L.F."/>
            <person name="Lindquist E."/>
            <person name="Ling A."/>
            <person name="Lombard V."/>
            <person name="Lucas S."/>
            <person name="Lundell T."/>
            <person name="Martin R."/>
            <person name="McLaughlin D.J."/>
            <person name="Morgenstern I."/>
            <person name="Morin E."/>
            <person name="Murat C."/>
            <person name="Nagy L.G."/>
            <person name="Nolan M."/>
            <person name="Ohm R.A."/>
            <person name="Patyshakuliyeva A."/>
            <person name="Rokas A."/>
            <person name="Ruiz-Duenas F.J."/>
            <person name="Sabat G."/>
            <person name="Salamov A."/>
            <person name="Samejima M."/>
            <person name="Schmutz J."/>
            <person name="Slot J.C."/>
            <person name="St John F."/>
            <person name="Stenlid J."/>
            <person name="Sun H."/>
            <person name="Sun S."/>
            <person name="Syed K."/>
            <person name="Tsang A."/>
            <person name="Wiebenga A."/>
            <person name="Young D."/>
            <person name="Pisabarro A."/>
            <person name="Eastwood D.C."/>
            <person name="Martin F."/>
            <person name="Cullen D."/>
            <person name="Grigoriev I.V."/>
            <person name="Hibbett D.S."/>
        </authorList>
    </citation>
    <scope>NUCLEOTIDE SEQUENCE [LARGE SCALE GENOMIC DNA]</scope>
    <source>
        <strain evidence="2">TFB10046</strain>
    </source>
</reference>
<dbReference type="Proteomes" id="UP000006514">
    <property type="component" value="Unassembled WGS sequence"/>
</dbReference>
<organism evidence="1 2">
    <name type="scientific">Auricularia subglabra (strain TFB-10046 / SS5)</name>
    <name type="common">White-rot fungus</name>
    <name type="synonym">Auricularia delicata (strain TFB10046)</name>
    <dbReference type="NCBI Taxonomy" id="717982"/>
    <lineage>
        <taxon>Eukaryota</taxon>
        <taxon>Fungi</taxon>
        <taxon>Dikarya</taxon>
        <taxon>Basidiomycota</taxon>
        <taxon>Agaricomycotina</taxon>
        <taxon>Agaricomycetes</taxon>
        <taxon>Auriculariales</taxon>
        <taxon>Auriculariaceae</taxon>
        <taxon>Auricularia</taxon>
    </lineage>
</organism>
<proteinExistence type="predicted"/>
<dbReference type="AlphaFoldDB" id="J0WW03"/>
<evidence type="ECO:0000313" key="2">
    <source>
        <dbReference type="Proteomes" id="UP000006514"/>
    </source>
</evidence>
<evidence type="ECO:0008006" key="3">
    <source>
        <dbReference type="Google" id="ProtNLM"/>
    </source>
</evidence>
<accession>J0WW03</accession>
<name>J0WW03_AURST</name>
<keyword evidence="2" id="KW-1185">Reference proteome</keyword>
<dbReference type="OrthoDB" id="3230070at2759"/>
<gene>
    <name evidence="1" type="ORF">AURDEDRAFT_71053</name>
</gene>
<dbReference type="EMBL" id="JH687812">
    <property type="protein sequence ID" value="EJD39593.1"/>
    <property type="molecule type" value="Genomic_DNA"/>
</dbReference>
<sequence>MFARLLQCRTGHAFTGEYYRAINKPERGYACTCGVPLQTRDHLLVGCPDLEQHRAPLYAFAPQLVVADLLGTKEGLQATVKFLKASGAFLKPTGEEAAPVDV</sequence>